<dbReference type="PROSITE" id="PS00108">
    <property type="entry name" value="PROTEIN_KINASE_ST"/>
    <property type="match status" value="1"/>
</dbReference>
<evidence type="ECO:0000259" key="11">
    <source>
        <dbReference type="PROSITE" id="PS50002"/>
    </source>
</evidence>
<dbReference type="Gene3D" id="2.30.30.40">
    <property type="entry name" value="SH3 Domains"/>
    <property type="match status" value="1"/>
</dbReference>
<evidence type="ECO:0000256" key="7">
    <source>
        <dbReference type="ARBA" id="ARBA00022840"/>
    </source>
</evidence>
<evidence type="ECO:0000256" key="8">
    <source>
        <dbReference type="ARBA" id="ARBA00047899"/>
    </source>
</evidence>
<dbReference type="PANTHER" id="PTHR44899:SF10">
    <property type="entry name" value="NIMA-RELATED KINASE 2"/>
    <property type="match status" value="1"/>
</dbReference>
<evidence type="ECO:0000256" key="5">
    <source>
        <dbReference type="ARBA" id="ARBA00022741"/>
    </source>
</evidence>
<feature type="domain" description="Protein kinase" evidence="12">
    <location>
        <begin position="109"/>
        <end position="269"/>
    </location>
</feature>
<keyword evidence="6 13" id="KW-0418">Kinase</keyword>
<comment type="catalytic activity">
    <reaction evidence="9">
        <text>L-seryl-[protein] + ATP = O-phospho-L-seryl-[protein] + ADP + H(+)</text>
        <dbReference type="Rhea" id="RHEA:17989"/>
        <dbReference type="Rhea" id="RHEA-COMP:9863"/>
        <dbReference type="Rhea" id="RHEA-COMP:11604"/>
        <dbReference type="ChEBI" id="CHEBI:15378"/>
        <dbReference type="ChEBI" id="CHEBI:29999"/>
        <dbReference type="ChEBI" id="CHEBI:30616"/>
        <dbReference type="ChEBI" id="CHEBI:83421"/>
        <dbReference type="ChEBI" id="CHEBI:456216"/>
        <dbReference type="EC" id="2.7.11.1"/>
    </reaction>
</comment>
<comment type="caution">
    <text evidence="13">The sequence shown here is derived from an EMBL/GenBank/DDBJ whole genome shotgun (WGS) entry which is preliminary data.</text>
</comment>
<evidence type="ECO:0000256" key="9">
    <source>
        <dbReference type="ARBA" id="ARBA00048679"/>
    </source>
</evidence>
<evidence type="ECO:0000313" key="14">
    <source>
        <dbReference type="Proteomes" id="UP000324800"/>
    </source>
</evidence>
<dbReference type="InterPro" id="IPR036028">
    <property type="entry name" value="SH3-like_dom_sf"/>
</dbReference>
<dbReference type="InterPro" id="IPR051131">
    <property type="entry name" value="NEK_Ser/Thr_kinase_NIMA"/>
</dbReference>
<evidence type="ECO:0000256" key="6">
    <source>
        <dbReference type="ARBA" id="ARBA00022777"/>
    </source>
</evidence>
<evidence type="ECO:0000256" key="10">
    <source>
        <dbReference type="PROSITE-ProRule" id="PRU00192"/>
    </source>
</evidence>
<name>A0A5J4WSN5_9EUKA</name>
<gene>
    <name evidence="13" type="ORF">EZS28_006647</name>
</gene>
<accession>A0A5J4WSN5</accession>
<sequence>MTSEGQLFEAISDYSGRQSDSQIISLTKGDIVRVLKKELVWCTIEKGGQVGKVPKGKLRACLSIPSTNENITIFTSHPNPEISFLIKLYITFSCSSVILNEEKVEYNDFEIVTKFFGGAMGKTFLVRHKRSGVLYVMKRVDYLDENDKRIADQEIALMRKLTSLYTVRLVWTFVDHVDMYVVTEYCKNGDLRKVIDQLQTLPEIERLERIWQLFAQIILALEFIHSKGVIHRDIKPENIFIMEDETIRLGDFGLARELSERNYATFAGT</sequence>
<dbReference type="SMART" id="SM00220">
    <property type="entry name" value="S_TKc"/>
    <property type="match status" value="1"/>
</dbReference>
<keyword evidence="2 10" id="KW-0728">SH3 domain</keyword>
<dbReference type="Proteomes" id="UP000324800">
    <property type="component" value="Unassembled WGS sequence"/>
</dbReference>
<dbReference type="PANTHER" id="PTHR44899">
    <property type="entry name" value="CAMK FAMILY PROTEIN KINASE"/>
    <property type="match status" value="1"/>
</dbReference>
<dbReference type="Pfam" id="PF07653">
    <property type="entry name" value="SH3_2"/>
    <property type="match status" value="1"/>
</dbReference>
<dbReference type="GO" id="GO:0004674">
    <property type="term" value="F:protein serine/threonine kinase activity"/>
    <property type="evidence" value="ECO:0007669"/>
    <property type="project" value="UniProtKB-KW"/>
</dbReference>
<dbReference type="SUPFAM" id="SSF50044">
    <property type="entry name" value="SH3-domain"/>
    <property type="match status" value="1"/>
</dbReference>
<evidence type="ECO:0000256" key="3">
    <source>
        <dbReference type="ARBA" id="ARBA00022527"/>
    </source>
</evidence>
<evidence type="ECO:0000256" key="4">
    <source>
        <dbReference type="ARBA" id="ARBA00022679"/>
    </source>
</evidence>
<dbReference type="PROSITE" id="PS50011">
    <property type="entry name" value="PROTEIN_KINASE_DOM"/>
    <property type="match status" value="1"/>
</dbReference>
<evidence type="ECO:0000256" key="1">
    <source>
        <dbReference type="ARBA" id="ARBA00012513"/>
    </source>
</evidence>
<dbReference type="Pfam" id="PF00069">
    <property type="entry name" value="Pkinase"/>
    <property type="match status" value="1"/>
</dbReference>
<dbReference type="AlphaFoldDB" id="A0A5J4WSN5"/>
<reference evidence="13 14" key="1">
    <citation type="submission" date="2019-03" db="EMBL/GenBank/DDBJ databases">
        <title>Single cell metagenomics reveals metabolic interactions within the superorganism composed of flagellate Streblomastix strix and complex community of Bacteroidetes bacteria on its surface.</title>
        <authorList>
            <person name="Treitli S.C."/>
            <person name="Kolisko M."/>
            <person name="Husnik F."/>
            <person name="Keeling P."/>
            <person name="Hampl V."/>
        </authorList>
    </citation>
    <scope>NUCLEOTIDE SEQUENCE [LARGE SCALE GENOMIC DNA]</scope>
    <source>
        <strain evidence="13">ST1C</strain>
    </source>
</reference>
<evidence type="ECO:0000256" key="2">
    <source>
        <dbReference type="ARBA" id="ARBA00022443"/>
    </source>
</evidence>
<keyword evidence="4" id="KW-0808">Transferase</keyword>
<proteinExistence type="predicted"/>
<protein>
    <recommendedName>
        <fullName evidence="1">non-specific serine/threonine protein kinase</fullName>
        <ecNumber evidence="1">2.7.11.1</ecNumber>
    </recommendedName>
</protein>
<feature type="non-terminal residue" evidence="13">
    <location>
        <position position="269"/>
    </location>
</feature>
<dbReference type="InterPro" id="IPR000719">
    <property type="entry name" value="Prot_kinase_dom"/>
</dbReference>
<evidence type="ECO:0000259" key="12">
    <source>
        <dbReference type="PROSITE" id="PS50011"/>
    </source>
</evidence>
<keyword evidence="7" id="KW-0067">ATP-binding</keyword>
<keyword evidence="5" id="KW-0547">Nucleotide-binding</keyword>
<dbReference type="EMBL" id="SNRW01001096">
    <property type="protein sequence ID" value="KAA6397823.1"/>
    <property type="molecule type" value="Genomic_DNA"/>
</dbReference>
<dbReference type="InterPro" id="IPR001452">
    <property type="entry name" value="SH3_domain"/>
</dbReference>
<evidence type="ECO:0000313" key="13">
    <source>
        <dbReference type="EMBL" id="KAA6397823.1"/>
    </source>
</evidence>
<dbReference type="PROSITE" id="PS50002">
    <property type="entry name" value="SH3"/>
    <property type="match status" value="1"/>
</dbReference>
<dbReference type="SMART" id="SM00326">
    <property type="entry name" value="SH3"/>
    <property type="match status" value="1"/>
</dbReference>
<keyword evidence="3" id="KW-0723">Serine/threonine-protein kinase</keyword>
<dbReference type="InterPro" id="IPR011009">
    <property type="entry name" value="Kinase-like_dom_sf"/>
</dbReference>
<dbReference type="EC" id="2.7.11.1" evidence="1"/>
<dbReference type="SUPFAM" id="SSF56112">
    <property type="entry name" value="Protein kinase-like (PK-like)"/>
    <property type="match status" value="1"/>
</dbReference>
<feature type="domain" description="SH3" evidence="11">
    <location>
        <begin position="3"/>
        <end position="63"/>
    </location>
</feature>
<dbReference type="Gene3D" id="1.10.510.10">
    <property type="entry name" value="Transferase(Phosphotransferase) domain 1"/>
    <property type="match status" value="1"/>
</dbReference>
<comment type="catalytic activity">
    <reaction evidence="8">
        <text>L-threonyl-[protein] + ATP = O-phospho-L-threonyl-[protein] + ADP + H(+)</text>
        <dbReference type="Rhea" id="RHEA:46608"/>
        <dbReference type="Rhea" id="RHEA-COMP:11060"/>
        <dbReference type="Rhea" id="RHEA-COMP:11605"/>
        <dbReference type="ChEBI" id="CHEBI:15378"/>
        <dbReference type="ChEBI" id="CHEBI:30013"/>
        <dbReference type="ChEBI" id="CHEBI:30616"/>
        <dbReference type="ChEBI" id="CHEBI:61977"/>
        <dbReference type="ChEBI" id="CHEBI:456216"/>
        <dbReference type="EC" id="2.7.11.1"/>
    </reaction>
</comment>
<dbReference type="GO" id="GO:0005524">
    <property type="term" value="F:ATP binding"/>
    <property type="evidence" value="ECO:0007669"/>
    <property type="project" value="UniProtKB-KW"/>
</dbReference>
<organism evidence="13 14">
    <name type="scientific">Streblomastix strix</name>
    <dbReference type="NCBI Taxonomy" id="222440"/>
    <lineage>
        <taxon>Eukaryota</taxon>
        <taxon>Metamonada</taxon>
        <taxon>Preaxostyla</taxon>
        <taxon>Oxymonadida</taxon>
        <taxon>Streblomastigidae</taxon>
        <taxon>Streblomastix</taxon>
    </lineage>
</organism>
<dbReference type="InterPro" id="IPR008271">
    <property type="entry name" value="Ser/Thr_kinase_AS"/>
</dbReference>